<dbReference type="EMBL" id="JARKIB010000462">
    <property type="protein sequence ID" value="KAJ7705902.1"/>
    <property type="molecule type" value="Genomic_DNA"/>
</dbReference>
<organism evidence="1 2">
    <name type="scientific">Mycena metata</name>
    <dbReference type="NCBI Taxonomy" id="1033252"/>
    <lineage>
        <taxon>Eukaryota</taxon>
        <taxon>Fungi</taxon>
        <taxon>Dikarya</taxon>
        <taxon>Basidiomycota</taxon>
        <taxon>Agaricomycotina</taxon>
        <taxon>Agaricomycetes</taxon>
        <taxon>Agaricomycetidae</taxon>
        <taxon>Agaricales</taxon>
        <taxon>Marasmiineae</taxon>
        <taxon>Mycenaceae</taxon>
        <taxon>Mycena</taxon>
    </lineage>
</organism>
<name>A0AAD7M8N7_9AGAR</name>
<protein>
    <submittedName>
        <fullName evidence="1">Uncharacterized protein</fullName>
    </submittedName>
</protein>
<sequence length="62" mass="7136">MLRKQYKGTLKRTAFPPRPLSQKEVHRIITRYCVTVKPSQFIEKGCAVCGRLNPLKHLSPLT</sequence>
<dbReference type="Proteomes" id="UP001215598">
    <property type="component" value="Unassembled WGS sequence"/>
</dbReference>
<feature type="non-terminal residue" evidence="1">
    <location>
        <position position="62"/>
    </location>
</feature>
<evidence type="ECO:0000313" key="2">
    <source>
        <dbReference type="Proteomes" id="UP001215598"/>
    </source>
</evidence>
<proteinExistence type="predicted"/>
<gene>
    <name evidence="1" type="ORF">B0H16DRAFT_1345956</name>
</gene>
<dbReference type="AlphaFoldDB" id="A0AAD7M8N7"/>
<accession>A0AAD7M8N7</accession>
<comment type="caution">
    <text evidence="1">The sequence shown here is derived from an EMBL/GenBank/DDBJ whole genome shotgun (WGS) entry which is preliminary data.</text>
</comment>
<reference evidence="1" key="1">
    <citation type="submission" date="2023-03" db="EMBL/GenBank/DDBJ databases">
        <title>Massive genome expansion in bonnet fungi (Mycena s.s.) driven by repeated elements and novel gene families across ecological guilds.</title>
        <authorList>
            <consortium name="Lawrence Berkeley National Laboratory"/>
            <person name="Harder C.B."/>
            <person name="Miyauchi S."/>
            <person name="Viragh M."/>
            <person name="Kuo A."/>
            <person name="Thoen E."/>
            <person name="Andreopoulos B."/>
            <person name="Lu D."/>
            <person name="Skrede I."/>
            <person name="Drula E."/>
            <person name="Henrissat B."/>
            <person name="Morin E."/>
            <person name="Kohler A."/>
            <person name="Barry K."/>
            <person name="LaButti K."/>
            <person name="Morin E."/>
            <person name="Salamov A."/>
            <person name="Lipzen A."/>
            <person name="Mereny Z."/>
            <person name="Hegedus B."/>
            <person name="Baldrian P."/>
            <person name="Stursova M."/>
            <person name="Weitz H."/>
            <person name="Taylor A."/>
            <person name="Grigoriev I.V."/>
            <person name="Nagy L.G."/>
            <person name="Martin F."/>
            <person name="Kauserud H."/>
        </authorList>
    </citation>
    <scope>NUCLEOTIDE SEQUENCE</scope>
    <source>
        <strain evidence="1">CBHHK182m</strain>
    </source>
</reference>
<keyword evidence="2" id="KW-1185">Reference proteome</keyword>
<evidence type="ECO:0000313" key="1">
    <source>
        <dbReference type="EMBL" id="KAJ7705902.1"/>
    </source>
</evidence>